<evidence type="ECO:0000313" key="3">
    <source>
        <dbReference type="Proteomes" id="UP000199028"/>
    </source>
</evidence>
<evidence type="ECO:0000256" key="1">
    <source>
        <dbReference type="SAM" id="Phobius"/>
    </source>
</evidence>
<dbReference type="RefSeq" id="WP_143086588.1">
    <property type="nucleotide sequence ID" value="NZ_FOFT01000001.1"/>
</dbReference>
<proteinExistence type="predicted"/>
<accession>A0A1H9CAB3</accession>
<feature type="transmembrane region" description="Helical" evidence="1">
    <location>
        <begin position="67"/>
        <end position="85"/>
    </location>
</feature>
<keyword evidence="3" id="KW-1185">Reference proteome</keyword>
<organism evidence="2 3">
    <name type="scientific">Lentzea flaviverrucosa</name>
    <dbReference type="NCBI Taxonomy" id="200379"/>
    <lineage>
        <taxon>Bacteria</taxon>
        <taxon>Bacillati</taxon>
        <taxon>Actinomycetota</taxon>
        <taxon>Actinomycetes</taxon>
        <taxon>Pseudonocardiales</taxon>
        <taxon>Pseudonocardiaceae</taxon>
        <taxon>Lentzea</taxon>
    </lineage>
</organism>
<dbReference type="EMBL" id="FOFT01000001">
    <property type="protein sequence ID" value="SEP98079.1"/>
    <property type="molecule type" value="Genomic_DNA"/>
</dbReference>
<evidence type="ECO:0000313" key="2">
    <source>
        <dbReference type="EMBL" id="SEP98079.1"/>
    </source>
</evidence>
<sequence>MTDDRPPAGDLTDQHVPGRVAVGTITRIGAVRQEPPVRRSTAPALWGSMALAVAEAALSPVVGGVSMLAKAALVIGVVTAATFALHRWAPRPGATEVHPFWVKDVTGAEHPCQVRGFTRRGLPAEGTGVQVYGRTDRSGTVLVRELITDDGQVCRPRLPLRQKIVRGVELLNVALWAAAALTVAWLLVFSR</sequence>
<dbReference type="OrthoDB" id="3701236at2"/>
<feature type="transmembrane region" description="Helical" evidence="1">
    <location>
        <begin position="170"/>
        <end position="188"/>
    </location>
</feature>
<dbReference type="Proteomes" id="UP000199028">
    <property type="component" value="Unassembled WGS sequence"/>
</dbReference>
<protein>
    <submittedName>
        <fullName evidence="2">Uncharacterized protein</fullName>
    </submittedName>
</protein>
<reference evidence="3" key="1">
    <citation type="submission" date="2016-10" db="EMBL/GenBank/DDBJ databases">
        <authorList>
            <person name="Varghese N."/>
            <person name="Submissions S."/>
        </authorList>
    </citation>
    <scope>NUCLEOTIDE SEQUENCE [LARGE SCALE GENOMIC DNA]</scope>
    <source>
        <strain evidence="3">CGMCC 4.578</strain>
    </source>
</reference>
<keyword evidence="1" id="KW-1133">Transmembrane helix</keyword>
<dbReference type="AlphaFoldDB" id="A0A1H9CAB3"/>
<gene>
    <name evidence="2" type="ORF">SAMN05216195_101726</name>
</gene>
<name>A0A1H9CAB3_9PSEU</name>
<keyword evidence="1" id="KW-0812">Transmembrane</keyword>
<keyword evidence="1" id="KW-0472">Membrane</keyword>